<dbReference type="Gene3D" id="2.170.130.10">
    <property type="entry name" value="TonB-dependent receptor, plug domain"/>
    <property type="match status" value="1"/>
</dbReference>
<dbReference type="OrthoDB" id="9803050at2"/>
<evidence type="ECO:0000256" key="7">
    <source>
        <dbReference type="PROSITE-ProRule" id="PRU01360"/>
    </source>
</evidence>
<reference evidence="10 11" key="1">
    <citation type="submission" date="2016-10" db="EMBL/GenBank/DDBJ databases">
        <authorList>
            <person name="de Groot N.N."/>
        </authorList>
    </citation>
    <scope>NUCLEOTIDE SEQUENCE [LARGE SCALE GENOMIC DNA]</scope>
    <source>
        <strain evidence="10 11">DSM 19886</strain>
    </source>
</reference>
<dbReference type="InterPro" id="IPR036942">
    <property type="entry name" value="Beta-barrel_TonB_sf"/>
</dbReference>
<gene>
    <name evidence="10" type="ORF">SAMN04488514_114115</name>
</gene>
<dbReference type="InterPro" id="IPR012910">
    <property type="entry name" value="Plug_dom"/>
</dbReference>
<dbReference type="STRING" id="192904.SAMN04488514_114115"/>
<dbReference type="RefSeq" id="WP_089894181.1">
    <property type="nucleotide sequence ID" value="NZ_FNGV01000014.1"/>
</dbReference>
<proteinExistence type="inferred from homology"/>
<keyword evidence="4 7" id="KW-0812">Transmembrane</keyword>
<dbReference type="Proteomes" id="UP000199440">
    <property type="component" value="Unassembled WGS sequence"/>
</dbReference>
<keyword evidence="2 7" id="KW-0813">Transport</keyword>
<feature type="signal peptide" evidence="8">
    <location>
        <begin position="1"/>
        <end position="26"/>
    </location>
</feature>
<keyword evidence="8" id="KW-0732">Signal</keyword>
<protein>
    <submittedName>
        <fullName evidence="10">Outer membrane receptor for ferrienterochelin and colicins</fullName>
    </submittedName>
</protein>
<dbReference type="Pfam" id="PF13715">
    <property type="entry name" value="CarbopepD_reg_2"/>
    <property type="match status" value="1"/>
</dbReference>
<comment type="subcellular location">
    <subcellularLocation>
        <location evidence="1 7">Cell outer membrane</location>
        <topology evidence="1 7">Multi-pass membrane protein</topology>
    </subcellularLocation>
</comment>
<dbReference type="Pfam" id="PF07715">
    <property type="entry name" value="Plug"/>
    <property type="match status" value="1"/>
</dbReference>
<keyword evidence="5 7" id="KW-0472">Membrane</keyword>
<keyword evidence="11" id="KW-1185">Reference proteome</keyword>
<organism evidence="10 11">
    <name type="scientific">Kriegella aquimaris</name>
    <dbReference type="NCBI Taxonomy" id="192904"/>
    <lineage>
        <taxon>Bacteria</taxon>
        <taxon>Pseudomonadati</taxon>
        <taxon>Bacteroidota</taxon>
        <taxon>Flavobacteriia</taxon>
        <taxon>Flavobacteriales</taxon>
        <taxon>Flavobacteriaceae</taxon>
        <taxon>Kriegella</taxon>
    </lineage>
</organism>
<accession>A0A1G9W0R6</accession>
<dbReference type="InterPro" id="IPR037066">
    <property type="entry name" value="Plug_dom_sf"/>
</dbReference>
<evidence type="ECO:0000259" key="9">
    <source>
        <dbReference type="Pfam" id="PF07715"/>
    </source>
</evidence>
<evidence type="ECO:0000313" key="11">
    <source>
        <dbReference type="Proteomes" id="UP000199440"/>
    </source>
</evidence>
<dbReference type="SUPFAM" id="SSF49464">
    <property type="entry name" value="Carboxypeptidase regulatory domain-like"/>
    <property type="match status" value="1"/>
</dbReference>
<feature type="chain" id="PRO_5011759023" evidence="8">
    <location>
        <begin position="27"/>
        <end position="848"/>
    </location>
</feature>
<evidence type="ECO:0000256" key="1">
    <source>
        <dbReference type="ARBA" id="ARBA00004571"/>
    </source>
</evidence>
<keyword evidence="6 7" id="KW-0998">Cell outer membrane</keyword>
<dbReference type="PROSITE" id="PS52016">
    <property type="entry name" value="TONB_DEPENDENT_REC_3"/>
    <property type="match status" value="1"/>
</dbReference>
<dbReference type="AlphaFoldDB" id="A0A1G9W0R6"/>
<feature type="domain" description="TonB-dependent receptor plug" evidence="9">
    <location>
        <begin position="221"/>
        <end position="297"/>
    </location>
</feature>
<dbReference type="InterPro" id="IPR039426">
    <property type="entry name" value="TonB-dep_rcpt-like"/>
</dbReference>
<dbReference type="Gene3D" id="2.40.170.20">
    <property type="entry name" value="TonB-dependent receptor, beta-barrel domain"/>
    <property type="match status" value="1"/>
</dbReference>
<evidence type="ECO:0000256" key="5">
    <source>
        <dbReference type="ARBA" id="ARBA00023136"/>
    </source>
</evidence>
<keyword evidence="10" id="KW-0675">Receptor</keyword>
<dbReference type="GO" id="GO:0009279">
    <property type="term" value="C:cell outer membrane"/>
    <property type="evidence" value="ECO:0007669"/>
    <property type="project" value="UniProtKB-SubCell"/>
</dbReference>
<evidence type="ECO:0000256" key="3">
    <source>
        <dbReference type="ARBA" id="ARBA00022452"/>
    </source>
</evidence>
<name>A0A1G9W0R6_9FLAO</name>
<keyword evidence="3 7" id="KW-1134">Transmembrane beta strand</keyword>
<evidence type="ECO:0000256" key="4">
    <source>
        <dbReference type="ARBA" id="ARBA00022692"/>
    </source>
</evidence>
<evidence type="ECO:0000256" key="6">
    <source>
        <dbReference type="ARBA" id="ARBA00023237"/>
    </source>
</evidence>
<evidence type="ECO:0000256" key="2">
    <source>
        <dbReference type="ARBA" id="ARBA00022448"/>
    </source>
</evidence>
<sequence>MLKTLRKRVLPFLCPMLFFISSIAQAQENTATTYLSSYIQLLEQDFDVKFSYIDDDLRTIQITIPKSSKLSEILEDIRDQTQIEIQKLSERYYTLKKTTTVHICAIILDNFENNTVAGATVEVLQSNVASVTDLDGKFSFANVPRSATIQIRHIGYKTLFVNVEDLLAPNCPTLLLAVNYQLLDEVVVYKFLTTGLTKELDASVTMNTKEFGLLPGLTEPDVLQTVQALPGIKSIDETVSDINIRGGTNDQNLILWDGIKMYQSGHFFGLISAFNPYLTDKVVLVKNGTSAQYGDGVSGIISMQTANQINAEFTGGGGFNLIGGDVYGQFPLSEKLALQFSARRSLTDFFNTPTYNQFFERAFQDSEVSENSYTSAITKEEDFYFYDFSAKLLYDITAKQKFRFSLININNDLNYTETDTGAERTSNSELNQSNLSFGGSLESQWTPKFSTHLNIYYTSYMLNALSNTSSEQQQLFQNNEVLETSIKLNTHYTLSNTLSWLNGYQLSETGIINATNVTQPPFKSDVKGVMRTYALYSELTFTPKNKKWFARGGARLNYLENIATYHEFIIEPRLNINYSFTENIKAEFMGEFKSQATNQVVDLEQNFLGIEKRRWILSDGEALPITKSKQGSAGINYDHENLYIGVEGFYKEVTGISTATQGFQNQNQFNGELGKYDVKGIEFLINKKSTDYSTWLSYTYNQNNYTFNETTPRTFPNNLDVRHSITLAGNYTFNRLKFSMGLNYRTGKPFTEPQSDDPIDATFFPYRINYASANSSRLPEYFRADVSAVYNFSINSGIKASIGLSVLNFTDRKNTLNTYYRLNENDEIETVKSVSLGLTPNASFRINF</sequence>
<evidence type="ECO:0000256" key="8">
    <source>
        <dbReference type="SAM" id="SignalP"/>
    </source>
</evidence>
<comment type="similarity">
    <text evidence="7">Belongs to the TonB-dependent receptor family.</text>
</comment>
<dbReference type="InterPro" id="IPR008969">
    <property type="entry name" value="CarboxyPept-like_regulatory"/>
</dbReference>
<dbReference type="SUPFAM" id="SSF56935">
    <property type="entry name" value="Porins"/>
    <property type="match status" value="1"/>
</dbReference>
<evidence type="ECO:0000313" key="10">
    <source>
        <dbReference type="EMBL" id="SDM77817.1"/>
    </source>
</evidence>
<dbReference type="Gene3D" id="2.60.40.1120">
    <property type="entry name" value="Carboxypeptidase-like, regulatory domain"/>
    <property type="match status" value="1"/>
</dbReference>
<dbReference type="EMBL" id="FNGV01000014">
    <property type="protein sequence ID" value="SDM77817.1"/>
    <property type="molecule type" value="Genomic_DNA"/>
</dbReference>